<dbReference type="AlphaFoldDB" id="A0A6M0H4E6"/>
<dbReference type="InterPro" id="IPR013525">
    <property type="entry name" value="ABC2_TM"/>
</dbReference>
<dbReference type="PANTHER" id="PTHR43077:SF10">
    <property type="entry name" value="TRANSPORT PERMEASE PROTEIN"/>
    <property type="match status" value="1"/>
</dbReference>
<evidence type="ECO:0000313" key="8">
    <source>
        <dbReference type="EMBL" id="NEU05575.1"/>
    </source>
</evidence>
<evidence type="ECO:0000256" key="2">
    <source>
        <dbReference type="ARBA" id="ARBA00022692"/>
    </source>
</evidence>
<feature type="domain" description="ABC-2 type transporter transmembrane" evidence="7">
    <location>
        <begin position="503"/>
        <end position="699"/>
    </location>
</feature>
<name>A0A6M0H4E6_9CLOT</name>
<feature type="transmembrane region" description="Helical" evidence="6">
    <location>
        <begin position="21"/>
        <end position="38"/>
    </location>
</feature>
<keyword evidence="2 6" id="KW-0812">Transmembrane</keyword>
<dbReference type="Proteomes" id="UP000481872">
    <property type="component" value="Unassembled WGS sequence"/>
</dbReference>
<keyword evidence="9" id="KW-1185">Reference proteome</keyword>
<feature type="coiled-coil region" evidence="5">
    <location>
        <begin position="453"/>
        <end position="480"/>
    </location>
</feature>
<gene>
    <name evidence="8" type="ORF">G3M99_12065</name>
</gene>
<keyword evidence="3 6" id="KW-1133">Transmembrane helix</keyword>
<dbReference type="GO" id="GO:0140359">
    <property type="term" value="F:ABC-type transporter activity"/>
    <property type="evidence" value="ECO:0007669"/>
    <property type="project" value="InterPro"/>
</dbReference>
<evidence type="ECO:0000256" key="3">
    <source>
        <dbReference type="ARBA" id="ARBA00022989"/>
    </source>
</evidence>
<dbReference type="PANTHER" id="PTHR43077">
    <property type="entry name" value="TRANSPORT PERMEASE YVFS-RELATED"/>
    <property type="match status" value="1"/>
</dbReference>
<reference evidence="8 9" key="1">
    <citation type="submission" date="2020-02" db="EMBL/GenBank/DDBJ databases">
        <title>Genome assembly of a novel Clostridium senegalense strain.</title>
        <authorList>
            <person name="Gupta T.B."/>
            <person name="Jauregui R."/>
            <person name="Maclean P."/>
            <person name="Nawarathana A."/>
            <person name="Brightwell G."/>
        </authorList>
    </citation>
    <scope>NUCLEOTIDE SEQUENCE [LARGE SCALE GENOMIC DNA]</scope>
    <source>
        <strain evidence="8 9">AGRFS4</strain>
    </source>
</reference>
<protein>
    <submittedName>
        <fullName evidence="8">YhgE/Pip domain-containing protein</fullName>
    </submittedName>
</protein>
<dbReference type="InterPro" id="IPR017501">
    <property type="entry name" value="Phage_infect_YhgE_C"/>
</dbReference>
<organism evidence="8 9">
    <name type="scientific">Clostridium senegalense</name>
    <dbReference type="NCBI Taxonomy" id="1465809"/>
    <lineage>
        <taxon>Bacteria</taxon>
        <taxon>Bacillati</taxon>
        <taxon>Bacillota</taxon>
        <taxon>Clostridia</taxon>
        <taxon>Eubacteriales</taxon>
        <taxon>Clostridiaceae</taxon>
        <taxon>Clostridium</taxon>
    </lineage>
</organism>
<dbReference type="RefSeq" id="WP_199870335.1">
    <property type="nucleotide sequence ID" value="NZ_JAAGPU010000022.1"/>
</dbReference>
<dbReference type="Gene3D" id="3.40.1710.10">
    <property type="entry name" value="abc type-2 transporter like domain"/>
    <property type="match status" value="1"/>
</dbReference>
<keyword evidence="4 6" id="KW-0472">Membrane</keyword>
<evidence type="ECO:0000256" key="1">
    <source>
        <dbReference type="ARBA" id="ARBA00004141"/>
    </source>
</evidence>
<dbReference type="InterPro" id="IPR017500">
    <property type="entry name" value="Phage_infect_YhgE_N"/>
</dbReference>
<evidence type="ECO:0000256" key="5">
    <source>
        <dbReference type="SAM" id="Coils"/>
    </source>
</evidence>
<feature type="transmembrane region" description="Helical" evidence="6">
    <location>
        <begin position="594"/>
        <end position="613"/>
    </location>
</feature>
<accession>A0A6M0H4E6</accession>
<dbReference type="GO" id="GO:0016020">
    <property type="term" value="C:membrane"/>
    <property type="evidence" value="ECO:0007669"/>
    <property type="project" value="UniProtKB-SubCell"/>
</dbReference>
<comment type="caution">
    <text evidence="8">The sequence shown here is derived from an EMBL/GenBank/DDBJ whole genome shotgun (WGS) entry which is preliminary data.</text>
</comment>
<evidence type="ECO:0000313" key="9">
    <source>
        <dbReference type="Proteomes" id="UP000481872"/>
    </source>
</evidence>
<dbReference type="NCBIfam" id="TIGR03062">
    <property type="entry name" value="pip_yhgE_Cterm"/>
    <property type="match status" value="1"/>
</dbReference>
<dbReference type="InterPro" id="IPR051328">
    <property type="entry name" value="T7SS_ABC-Transporter"/>
</dbReference>
<feature type="transmembrane region" description="Helical" evidence="6">
    <location>
        <begin position="524"/>
        <end position="545"/>
    </location>
</feature>
<feature type="transmembrane region" description="Helical" evidence="6">
    <location>
        <begin position="683"/>
        <end position="699"/>
    </location>
</feature>
<keyword evidence="5" id="KW-0175">Coiled coil</keyword>
<feature type="transmembrane region" description="Helical" evidence="6">
    <location>
        <begin position="625"/>
        <end position="644"/>
    </location>
</feature>
<evidence type="ECO:0000259" key="7">
    <source>
        <dbReference type="Pfam" id="PF12698"/>
    </source>
</evidence>
<sequence>MKEIFKVWREDLKAIVTNKPTLIIIIGLCIIPSLYAWVNIKACWDPYANTGNMPVAVVNKDEGATINDKTINVGNEVIESLKENDSIDWIFLDEWQANYGLNEGKYYSLIEIPANFSKGLVSLTTTTPQKPNIIYKNNEKANAIATKITSAVKGKVTDEIKTNFVTTVNEKAFETLNELGVKVEDNKPKILEIKDVITSTNNNLQSVKDHIATANKNTKSFETYLYQVKNDLPLITNQIDSLQQVTNASKGLITTTQQDLSTLSNNLSNDVIELQSINNNIQSSLNKLRDKNNEFSPENANKVLDDMDTMVDILKSITDRNIENLEAINGALGSPILDDITDIFRNIQSSLVDQKNRIEDVRTAINKGETKENINMAIDALTEANTKVSNSIGNLSNRFFDSGLNVLNSLGDQVSGGMNIIDSVLNGVRGVVPRLTALTNFGISTSKLASDQADKLTDKLGDFQEKVDKLSDKTKDLNDKNIDDMVDLMSKDPETMGSFISSPIEVEATELYGVGTFGVGLTPFYTTLAIWVGALLLSSMLTVECEPIEGSNKKLSFMMGHFAKMLTFLTVSAIQTIIIVLGDVFILGVKPANFPLMMAFGLLSSLTFVMIIYTLASVLGNVGKAVAVVIMVMQIAGSGGLYPIQTNPKIFGMLQPLWPFTYAIDGFRQAIAGPIGSHVKKDVLFLFLIIFIFLVIGFLKKPLHKLSHGMEHKFEESGL</sequence>
<feature type="transmembrane region" description="Helical" evidence="6">
    <location>
        <begin position="566"/>
        <end position="588"/>
    </location>
</feature>
<comment type="subcellular location">
    <subcellularLocation>
        <location evidence="1">Membrane</location>
        <topology evidence="1">Multi-pass membrane protein</topology>
    </subcellularLocation>
</comment>
<dbReference type="EMBL" id="JAAGPU010000022">
    <property type="protein sequence ID" value="NEU05575.1"/>
    <property type="molecule type" value="Genomic_DNA"/>
</dbReference>
<evidence type="ECO:0000256" key="4">
    <source>
        <dbReference type="ARBA" id="ARBA00023136"/>
    </source>
</evidence>
<dbReference type="Pfam" id="PF12698">
    <property type="entry name" value="ABC2_membrane_3"/>
    <property type="match status" value="1"/>
</dbReference>
<proteinExistence type="predicted"/>
<evidence type="ECO:0000256" key="6">
    <source>
        <dbReference type="SAM" id="Phobius"/>
    </source>
</evidence>
<dbReference type="NCBIfam" id="TIGR03061">
    <property type="entry name" value="pip_yhgE_Nterm"/>
    <property type="match status" value="1"/>
</dbReference>